<dbReference type="Proteomes" id="UP000663880">
    <property type="component" value="Unassembled WGS sequence"/>
</dbReference>
<evidence type="ECO:0000313" key="1">
    <source>
        <dbReference type="EMBL" id="CAF4948601.1"/>
    </source>
</evidence>
<organism evidence="1 2">
    <name type="scientific">Pieris macdunnoughi</name>
    <dbReference type="NCBI Taxonomy" id="345717"/>
    <lineage>
        <taxon>Eukaryota</taxon>
        <taxon>Metazoa</taxon>
        <taxon>Ecdysozoa</taxon>
        <taxon>Arthropoda</taxon>
        <taxon>Hexapoda</taxon>
        <taxon>Insecta</taxon>
        <taxon>Pterygota</taxon>
        <taxon>Neoptera</taxon>
        <taxon>Endopterygota</taxon>
        <taxon>Lepidoptera</taxon>
        <taxon>Glossata</taxon>
        <taxon>Ditrysia</taxon>
        <taxon>Papilionoidea</taxon>
        <taxon>Pieridae</taxon>
        <taxon>Pierinae</taxon>
        <taxon>Pieris</taxon>
    </lineage>
</organism>
<keyword evidence="2" id="KW-1185">Reference proteome</keyword>
<protein>
    <submittedName>
        <fullName evidence="1">Uncharacterized protein</fullName>
    </submittedName>
</protein>
<name>A0A821XWK9_9NEOP</name>
<reference evidence="1" key="1">
    <citation type="submission" date="2021-02" db="EMBL/GenBank/DDBJ databases">
        <authorList>
            <person name="Steward A R."/>
        </authorList>
    </citation>
    <scope>NUCLEOTIDE SEQUENCE</scope>
</reference>
<evidence type="ECO:0000313" key="2">
    <source>
        <dbReference type="Proteomes" id="UP000663880"/>
    </source>
</evidence>
<dbReference type="EMBL" id="CAJOBZ010000070">
    <property type="protein sequence ID" value="CAF4948601.1"/>
    <property type="molecule type" value="Genomic_DNA"/>
</dbReference>
<proteinExistence type="predicted"/>
<gene>
    <name evidence="1" type="ORF">PMACD_LOCUS15460</name>
</gene>
<dbReference type="OrthoDB" id="8120989at2759"/>
<dbReference type="AlphaFoldDB" id="A0A821XWK9"/>
<sequence length="94" mass="10854">MESRHKKYGLDALLTRNLNQDPVENFFGNIRSYGNAEKPLSDEPETEIPCHSEILMQNLETVDAGQRNYVCGWVLTKLLKKSREALFRMQKSPN</sequence>
<accession>A0A821XWK9</accession>
<comment type="caution">
    <text evidence="1">The sequence shown here is derived from an EMBL/GenBank/DDBJ whole genome shotgun (WGS) entry which is preliminary data.</text>
</comment>